<organism evidence="1 2">
    <name type="scientific">Methanosarcina vacuolata Z-761</name>
    <dbReference type="NCBI Taxonomy" id="1434123"/>
    <lineage>
        <taxon>Archaea</taxon>
        <taxon>Methanobacteriati</taxon>
        <taxon>Methanobacteriota</taxon>
        <taxon>Stenosarchaea group</taxon>
        <taxon>Methanomicrobia</taxon>
        <taxon>Methanosarcinales</taxon>
        <taxon>Methanosarcinaceae</taxon>
        <taxon>Methanosarcina</taxon>
    </lineage>
</organism>
<proteinExistence type="predicted"/>
<protein>
    <submittedName>
        <fullName evidence="1">Uncharacterized protein</fullName>
    </submittedName>
</protein>
<reference evidence="1 2" key="1">
    <citation type="submission" date="2014-07" db="EMBL/GenBank/DDBJ databases">
        <title>Methanogenic archaea and the global carbon cycle.</title>
        <authorList>
            <person name="Henriksen J.R."/>
            <person name="Luke J."/>
            <person name="Reinhart S."/>
            <person name="Benedict M.N."/>
            <person name="Youngblut N.D."/>
            <person name="Metcalf M.E."/>
            <person name="Whitaker R.J."/>
            <person name="Metcalf W.W."/>
        </authorList>
    </citation>
    <scope>NUCLEOTIDE SEQUENCE [LARGE SCALE GENOMIC DNA]</scope>
    <source>
        <strain evidence="1 2">Z-761</strain>
    </source>
</reference>
<gene>
    <name evidence="1" type="ORF">MSVAZ_1250</name>
</gene>
<dbReference type="Proteomes" id="UP000033096">
    <property type="component" value="Chromosome"/>
</dbReference>
<dbReference type="PATRIC" id="fig|1434123.4.peg.1484"/>
<sequence length="626" mass="71222">MSEQRLDVMGVSGLSSKTISKQSITNNKIYSMQAVSSSKSPGNCITGYDMVAAITQDTINLQLLLLWDLLDEECRKMKWEYTLKHGRFTLNYSFEGEMDAPEVILGTSKAPNFQVKLALNIPEGTLTYGVGEDKDSVTISDWKYVFDVDVNFAQIEQDHIQNSIAVPDVVKNMLHNFNDECFTIRHLLMDFQNANIANYDEVESKITLSEDFTEDDLISFQTGLTKYFRDLAETENPFVLGYSIEEKTPDSDPSIPPTFTPTGGTYWIFFEEDESKRSQSTLNFLLTTDTVKKPLPYPTKPNFNNNWVSSNKYDGRFVLAKSLFFEEFILSKLQEALGHYITGERKGDDSILIKKSGLEWTLTESPEKGSSRWKYTYDKTFNWNAKDVEVWAVFKNVPIEVDHWITNKFWFTVELGESTSSNTLPIKLNGEFYIHHEFLCHPLGFTNERMSLSAKVGWEGTIDVTCGTQGVVELKPSISFKETDINHDGNFWGDLDQALLERNVKGLENNANWIKSQYEKEVNDLLNLFAPLGNRFVLPAGGVFAFKNPEFDDFQNLLFDITYKTEGLPSDTDNEIVSKKDQITSPIDERGSKSLPIKTLPIKTLPIKTLPIKILPIEIIEKAEEL</sequence>
<dbReference type="AlphaFoldDB" id="A0A0E3Q490"/>
<evidence type="ECO:0000313" key="1">
    <source>
        <dbReference type="EMBL" id="AKB43519.1"/>
    </source>
</evidence>
<keyword evidence="2" id="KW-1185">Reference proteome</keyword>
<dbReference type="KEGG" id="mvc:MSVAZ_1250"/>
<dbReference type="GeneID" id="24809667"/>
<evidence type="ECO:0000313" key="2">
    <source>
        <dbReference type="Proteomes" id="UP000033096"/>
    </source>
</evidence>
<dbReference type="EMBL" id="CP009520">
    <property type="protein sequence ID" value="AKB43519.1"/>
    <property type="molecule type" value="Genomic_DNA"/>
</dbReference>
<name>A0A0E3Q490_9EURY</name>
<dbReference type="RefSeq" id="WP_048119565.1">
    <property type="nucleotide sequence ID" value="NZ_CP009520.1"/>
</dbReference>
<accession>A0A0E3Q490</accession>
<dbReference type="HOGENOM" id="CLU_529896_0_0_2"/>